<sequence length="172" mass="19189">MSIQNFNNNSSLNAGNSADLFLKILAVEPDPSLGEILCDMFADAGYECKVVQSCSDIIPLMESFHPDLVLIEYFLPTLNGGELCTQVKSDHRFSGVPVILYSAYPQILWSIKDYGCDEFIAKPFDLDNLLFTAEKLIVKGKEKRRFSLLADTLKNRLSYMGKFLGVKGFSAN</sequence>
<evidence type="ECO:0000256" key="2">
    <source>
        <dbReference type="PROSITE-ProRule" id="PRU00169"/>
    </source>
</evidence>
<keyword evidence="5" id="KW-1185">Reference proteome</keyword>
<organism evidence="4 5">
    <name type="scientific">Pedobacter boryungensis</name>
    <dbReference type="NCBI Taxonomy" id="869962"/>
    <lineage>
        <taxon>Bacteria</taxon>
        <taxon>Pseudomonadati</taxon>
        <taxon>Bacteroidota</taxon>
        <taxon>Sphingobacteriia</taxon>
        <taxon>Sphingobacteriales</taxon>
        <taxon>Sphingobacteriaceae</taxon>
        <taxon>Pedobacter</taxon>
    </lineage>
</organism>
<dbReference type="InterPro" id="IPR001789">
    <property type="entry name" value="Sig_transdc_resp-reg_receiver"/>
</dbReference>
<comment type="caution">
    <text evidence="4">The sequence shown here is derived from an EMBL/GenBank/DDBJ whole genome shotgun (WGS) entry which is preliminary data.</text>
</comment>
<dbReference type="PANTHER" id="PTHR44591">
    <property type="entry name" value="STRESS RESPONSE REGULATOR PROTEIN 1"/>
    <property type="match status" value="1"/>
</dbReference>
<dbReference type="Gene3D" id="3.40.50.2300">
    <property type="match status" value="1"/>
</dbReference>
<dbReference type="SUPFAM" id="SSF52172">
    <property type="entry name" value="CheY-like"/>
    <property type="match status" value="1"/>
</dbReference>
<evidence type="ECO:0000313" key="4">
    <source>
        <dbReference type="EMBL" id="NQX30630.1"/>
    </source>
</evidence>
<dbReference type="Pfam" id="PF00072">
    <property type="entry name" value="Response_reg"/>
    <property type="match status" value="1"/>
</dbReference>
<name>A0ABX2D9H4_9SPHI</name>
<evidence type="ECO:0000256" key="1">
    <source>
        <dbReference type="ARBA" id="ARBA00022553"/>
    </source>
</evidence>
<dbReference type="EMBL" id="JABMKV010000001">
    <property type="protein sequence ID" value="NQX30630.1"/>
    <property type="molecule type" value="Genomic_DNA"/>
</dbReference>
<dbReference type="InterPro" id="IPR011006">
    <property type="entry name" value="CheY-like_superfamily"/>
</dbReference>
<comment type="caution">
    <text evidence="2">Lacks conserved residue(s) required for the propagation of feature annotation.</text>
</comment>
<dbReference type="PROSITE" id="PS50110">
    <property type="entry name" value="RESPONSE_REGULATORY"/>
    <property type="match status" value="1"/>
</dbReference>
<keyword evidence="1" id="KW-0597">Phosphoprotein</keyword>
<dbReference type="InterPro" id="IPR050595">
    <property type="entry name" value="Bact_response_regulator"/>
</dbReference>
<reference evidence="4 5" key="1">
    <citation type="submission" date="2020-05" db="EMBL/GenBank/DDBJ databases">
        <title>Description of Pedobacter foliorum sp. nov.</title>
        <authorList>
            <person name="Qi S."/>
            <person name="Carlier A."/>
            <person name="Cnockaert M."/>
            <person name="Vandamme P."/>
        </authorList>
    </citation>
    <scope>NUCLEOTIDE SEQUENCE [LARGE SCALE GENOMIC DNA]</scope>
    <source>
        <strain evidence="4 5">LMG 31300</strain>
    </source>
</reference>
<accession>A0ABX2D9H4</accession>
<gene>
    <name evidence="4" type="ORF">HQN85_02775</name>
</gene>
<dbReference type="Proteomes" id="UP000762110">
    <property type="component" value="Unassembled WGS sequence"/>
</dbReference>
<evidence type="ECO:0000259" key="3">
    <source>
        <dbReference type="PROSITE" id="PS50110"/>
    </source>
</evidence>
<proteinExistence type="predicted"/>
<dbReference type="PANTHER" id="PTHR44591:SF3">
    <property type="entry name" value="RESPONSE REGULATORY DOMAIN-CONTAINING PROTEIN"/>
    <property type="match status" value="1"/>
</dbReference>
<evidence type="ECO:0000313" key="5">
    <source>
        <dbReference type="Proteomes" id="UP000762110"/>
    </source>
</evidence>
<feature type="domain" description="Response regulatory" evidence="3">
    <location>
        <begin position="23"/>
        <end position="137"/>
    </location>
</feature>
<protein>
    <submittedName>
        <fullName evidence="4">Response regulator</fullName>
    </submittedName>
</protein>
<dbReference type="SMART" id="SM00448">
    <property type="entry name" value="REC"/>
    <property type="match status" value="1"/>
</dbReference>
<dbReference type="RefSeq" id="WP_173268817.1">
    <property type="nucleotide sequence ID" value="NZ_JABMKV010000001.1"/>
</dbReference>
<dbReference type="CDD" id="cd00156">
    <property type="entry name" value="REC"/>
    <property type="match status" value="1"/>
</dbReference>